<sequence length="111" mass="12599">MEISPGKNIAIKVPLHKWEETVAFYRDKVGLTVAKTLTNSVGFTFGSMTLWIDRVERQSQVDVWLELFSDDPDQALKKLDSPRRDELEPLDDVNGLWTSDPAGVVLLVRNE</sequence>
<dbReference type="Proteomes" id="UP000316225">
    <property type="component" value="Unassembled WGS sequence"/>
</dbReference>
<evidence type="ECO:0008006" key="3">
    <source>
        <dbReference type="Google" id="ProtNLM"/>
    </source>
</evidence>
<accession>A0A562NAL2</accession>
<reference evidence="1 2" key="1">
    <citation type="journal article" date="2015" name="Stand. Genomic Sci.">
        <title>Genomic Encyclopedia of Bacterial and Archaeal Type Strains, Phase III: the genomes of soil and plant-associated and newly described type strains.</title>
        <authorList>
            <person name="Whitman W.B."/>
            <person name="Woyke T."/>
            <person name="Klenk H.P."/>
            <person name="Zhou Y."/>
            <person name="Lilburn T.G."/>
            <person name="Beck B.J."/>
            <person name="De Vos P."/>
            <person name="Vandamme P."/>
            <person name="Eisen J.A."/>
            <person name="Garrity G."/>
            <person name="Hugenholtz P."/>
            <person name="Kyrpides N.C."/>
        </authorList>
    </citation>
    <scope>NUCLEOTIDE SEQUENCE [LARGE SCALE GENOMIC DNA]</scope>
    <source>
        <strain evidence="1 2">CGMCC 1.5364</strain>
    </source>
</reference>
<protein>
    <recommendedName>
        <fullName evidence="3">VOC domain-containing protein</fullName>
    </recommendedName>
</protein>
<dbReference type="InterPro" id="IPR029068">
    <property type="entry name" value="Glyas_Bleomycin-R_OHBP_Dase"/>
</dbReference>
<dbReference type="SUPFAM" id="SSF54593">
    <property type="entry name" value="Glyoxalase/Bleomycin resistance protein/Dihydroxybiphenyl dioxygenase"/>
    <property type="match status" value="1"/>
</dbReference>
<dbReference type="EMBL" id="VLKU01000015">
    <property type="protein sequence ID" value="TWI29209.1"/>
    <property type="molecule type" value="Genomic_DNA"/>
</dbReference>
<organism evidence="1 2">
    <name type="scientific">Paracoccus sulfuroxidans</name>
    <dbReference type="NCBI Taxonomy" id="384678"/>
    <lineage>
        <taxon>Bacteria</taxon>
        <taxon>Pseudomonadati</taxon>
        <taxon>Pseudomonadota</taxon>
        <taxon>Alphaproteobacteria</taxon>
        <taxon>Rhodobacterales</taxon>
        <taxon>Paracoccaceae</taxon>
        <taxon>Paracoccus</taxon>
    </lineage>
</organism>
<comment type="caution">
    <text evidence="1">The sequence shown here is derived from an EMBL/GenBank/DDBJ whole genome shotgun (WGS) entry which is preliminary data.</text>
</comment>
<dbReference type="OrthoDB" id="2871523at2"/>
<keyword evidence="2" id="KW-1185">Reference proteome</keyword>
<evidence type="ECO:0000313" key="2">
    <source>
        <dbReference type="Proteomes" id="UP000316225"/>
    </source>
</evidence>
<gene>
    <name evidence="1" type="ORF">IQ24_03688</name>
</gene>
<evidence type="ECO:0000313" key="1">
    <source>
        <dbReference type="EMBL" id="TWI29209.1"/>
    </source>
</evidence>
<dbReference type="AlphaFoldDB" id="A0A562NAL2"/>
<name>A0A562NAL2_9RHOB</name>
<proteinExistence type="predicted"/>